<sequence>MITHRKGNIRLKPEFLVLEDAQIQGFLLGRDHQSLCGIEIYHSKNRHISIGTNKEKKFSFDIHQLSNQDLMEELPNELNKGQLSANLTREKKLILLKILRKQRPVFAIGEEPSQKMRVNDKELYLDVERPYTPILRRNTNPKSLETSKEIEEHVNELLDPDFIQKIGNTEILEVTTPIKITWHDGRYKLCVDFRGLNKYTKADRYPIPRIPHSVYKLENTKYMTEMDFMRVFHQMGVKTSSMKLLEIISHMGLSEYTRMLFGLTNVLPYLQRIMEIIFEEKILEGCLMVYNDDIII</sequence>
<dbReference type="InterPro" id="IPR043502">
    <property type="entry name" value="DNA/RNA_pol_sf"/>
</dbReference>
<dbReference type="Pfam" id="PF00078">
    <property type="entry name" value="RVT_1"/>
    <property type="match status" value="1"/>
</dbReference>
<accession>A0A9Q3H1V9</accession>
<dbReference type="AlphaFoldDB" id="A0A9Q3H1V9"/>
<proteinExistence type="predicted"/>
<keyword evidence="3" id="KW-1185">Reference proteome</keyword>
<feature type="domain" description="Reverse transcriptase" evidence="1">
    <location>
        <begin position="187"/>
        <end position="296"/>
    </location>
</feature>
<dbReference type="SUPFAM" id="SSF56672">
    <property type="entry name" value="DNA/RNA polymerases"/>
    <property type="match status" value="1"/>
</dbReference>
<dbReference type="Gene3D" id="3.30.70.270">
    <property type="match status" value="1"/>
</dbReference>
<reference evidence="2" key="1">
    <citation type="submission" date="2021-03" db="EMBL/GenBank/DDBJ databases">
        <title>Draft genome sequence of rust myrtle Austropuccinia psidii MF-1, a brazilian biotype.</title>
        <authorList>
            <person name="Quecine M.C."/>
            <person name="Pachon D.M.R."/>
            <person name="Bonatelli M.L."/>
            <person name="Correr F.H."/>
            <person name="Franceschini L.M."/>
            <person name="Leite T.F."/>
            <person name="Margarido G.R.A."/>
            <person name="Almeida C.A."/>
            <person name="Ferrarezi J.A."/>
            <person name="Labate C.A."/>
        </authorList>
    </citation>
    <scope>NUCLEOTIDE SEQUENCE</scope>
    <source>
        <strain evidence="2">MF-1</strain>
    </source>
</reference>
<dbReference type="CDD" id="cd01647">
    <property type="entry name" value="RT_LTR"/>
    <property type="match status" value="1"/>
</dbReference>
<dbReference type="PANTHER" id="PTHR24559">
    <property type="entry name" value="TRANSPOSON TY3-I GAG-POL POLYPROTEIN"/>
    <property type="match status" value="1"/>
</dbReference>
<evidence type="ECO:0000313" key="3">
    <source>
        <dbReference type="Proteomes" id="UP000765509"/>
    </source>
</evidence>
<name>A0A9Q3H1V9_9BASI</name>
<dbReference type="InterPro" id="IPR000477">
    <property type="entry name" value="RT_dom"/>
</dbReference>
<gene>
    <name evidence="2" type="ORF">O181_026130</name>
</gene>
<organism evidence="2 3">
    <name type="scientific">Austropuccinia psidii MF-1</name>
    <dbReference type="NCBI Taxonomy" id="1389203"/>
    <lineage>
        <taxon>Eukaryota</taxon>
        <taxon>Fungi</taxon>
        <taxon>Dikarya</taxon>
        <taxon>Basidiomycota</taxon>
        <taxon>Pucciniomycotina</taxon>
        <taxon>Pucciniomycetes</taxon>
        <taxon>Pucciniales</taxon>
        <taxon>Sphaerophragmiaceae</taxon>
        <taxon>Austropuccinia</taxon>
    </lineage>
</organism>
<dbReference type="InterPro" id="IPR053134">
    <property type="entry name" value="RNA-dir_DNA_polymerase"/>
</dbReference>
<protein>
    <recommendedName>
        <fullName evidence="1">Reverse transcriptase domain-containing protein</fullName>
    </recommendedName>
</protein>
<comment type="caution">
    <text evidence="2">The sequence shown here is derived from an EMBL/GenBank/DDBJ whole genome shotgun (WGS) entry which is preliminary data.</text>
</comment>
<dbReference type="EMBL" id="AVOT02008645">
    <property type="protein sequence ID" value="MBW0486415.1"/>
    <property type="molecule type" value="Genomic_DNA"/>
</dbReference>
<dbReference type="InterPro" id="IPR043128">
    <property type="entry name" value="Rev_trsase/Diguanyl_cyclase"/>
</dbReference>
<evidence type="ECO:0000313" key="2">
    <source>
        <dbReference type="EMBL" id="MBW0486415.1"/>
    </source>
</evidence>
<dbReference type="PANTHER" id="PTHR24559:SF444">
    <property type="entry name" value="REVERSE TRANSCRIPTASE DOMAIN-CONTAINING PROTEIN"/>
    <property type="match status" value="1"/>
</dbReference>
<dbReference type="OrthoDB" id="5978043at2759"/>
<evidence type="ECO:0000259" key="1">
    <source>
        <dbReference type="Pfam" id="PF00078"/>
    </source>
</evidence>
<dbReference type="Proteomes" id="UP000765509">
    <property type="component" value="Unassembled WGS sequence"/>
</dbReference>
<dbReference type="Gene3D" id="3.10.10.10">
    <property type="entry name" value="HIV Type 1 Reverse Transcriptase, subunit A, domain 1"/>
    <property type="match status" value="1"/>
</dbReference>